<reference evidence="8" key="1">
    <citation type="submission" date="2022-10" db="EMBL/GenBank/DDBJ databases">
        <authorList>
            <person name="Chen Y."/>
            <person name="Dougan E. K."/>
            <person name="Chan C."/>
            <person name="Rhodes N."/>
            <person name="Thang M."/>
        </authorList>
    </citation>
    <scope>NUCLEOTIDE SEQUENCE</scope>
</reference>
<evidence type="ECO:0000256" key="3">
    <source>
        <dbReference type="ARBA" id="ARBA00022516"/>
    </source>
</evidence>
<dbReference type="PRINTS" id="PR00081">
    <property type="entry name" value="GDHRDH"/>
</dbReference>
<dbReference type="Pfam" id="PF13561">
    <property type="entry name" value="adh_short_C2"/>
    <property type="match status" value="1"/>
</dbReference>
<proteinExistence type="inferred from homology"/>
<dbReference type="InterPro" id="IPR014358">
    <property type="entry name" value="Enoyl-ACP_Rdtase_NADH"/>
</dbReference>
<dbReference type="InterPro" id="IPR002347">
    <property type="entry name" value="SDR_fam"/>
</dbReference>
<evidence type="ECO:0000256" key="2">
    <source>
        <dbReference type="ARBA" id="ARBA00009233"/>
    </source>
</evidence>
<dbReference type="Proteomes" id="UP001152797">
    <property type="component" value="Unassembled WGS sequence"/>
</dbReference>
<dbReference type="SUPFAM" id="SSF51735">
    <property type="entry name" value="NAD(P)-binding Rossmann-fold domains"/>
    <property type="match status" value="1"/>
</dbReference>
<dbReference type="GO" id="GO:0004318">
    <property type="term" value="F:enoyl-[acyl-carrier-protein] reductase (NADH) activity"/>
    <property type="evidence" value="ECO:0007669"/>
    <property type="project" value="InterPro"/>
</dbReference>
<comment type="caution">
    <text evidence="8">The sequence shown here is derived from an EMBL/GenBank/DDBJ whole genome shotgun (WGS) entry which is preliminary data.</text>
</comment>
<keyword evidence="7" id="KW-0275">Fatty acid biosynthesis</keyword>
<evidence type="ECO:0000313" key="8">
    <source>
        <dbReference type="EMBL" id="CAI4004826.1"/>
    </source>
</evidence>
<dbReference type="PANTHER" id="PTHR43159:SF2">
    <property type="entry name" value="ENOYL-[ACYL-CARRIER-PROTEIN] REDUCTASE [NADH], CHLOROPLASTIC"/>
    <property type="match status" value="1"/>
</dbReference>
<protein>
    <submittedName>
        <fullName evidence="10">Enoyl-[acyl-carrier-protein] reductase [NADH], chloroplastic (NADH-dependent enoyl-ACP reductase)</fullName>
    </submittedName>
</protein>
<comment type="similarity">
    <text evidence="2">Belongs to the short-chain dehydrogenases/reductases (SDR) family. FabI subfamily.</text>
</comment>
<evidence type="ECO:0000313" key="9">
    <source>
        <dbReference type="EMBL" id="CAL1158201.1"/>
    </source>
</evidence>
<keyword evidence="6" id="KW-0443">Lipid metabolism</keyword>
<evidence type="ECO:0000313" key="10">
    <source>
        <dbReference type="EMBL" id="CAL4792138.1"/>
    </source>
</evidence>
<dbReference type="Gene3D" id="3.40.50.720">
    <property type="entry name" value="NAD(P)-binding Rossmann-like Domain"/>
    <property type="match status" value="1"/>
</dbReference>
<dbReference type="GO" id="GO:0006633">
    <property type="term" value="P:fatty acid biosynthetic process"/>
    <property type="evidence" value="ECO:0007669"/>
    <property type="project" value="UniProtKB-KW"/>
</dbReference>
<keyword evidence="11" id="KW-1185">Reference proteome</keyword>
<evidence type="ECO:0000256" key="4">
    <source>
        <dbReference type="ARBA" id="ARBA00022832"/>
    </source>
</evidence>
<name>A0A9P1GBL1_9DINO</name>
<organism evidence="8">
    <name type="scientific">Cladocopium goreaui</name>
    <dbReference type="NCBI Taxonomy" id="2562237"/>
    <lineage>
        <taxon>Eukaryota</taxon>
        <taxon>Sar</taxon>
        <taxon>Alveolata</taxon>
        <taxon>Dinophyceae</taxon>
        <taxon>Suessiales</taxon>
        <taxon>Symbiodiniaceae</taxon>
        <taxon>Cladocopium</taxon>
    </lineage>
</organism>
<evidence type="ECO:0000256" key="7">
    <source>
        <dbReference type="ARBA" id="ARBA00023160"/>
    </source>
</evidence>
<comment type="pathway">
    <text evidence="1">Lipid metabolism.</text>
</comment>
<dbReference type="InterPro" id="IPR036291">
    <property type="entry name" value="NAD(P)-bd_dom_sf"/>
</dbReference>
<gene>
    <name evidence="8" type="ORF">C1SCF055_LOCUS30595</name>
</gene>
<keyword evidence="5" id="KW-0560">Oxidoreductase</keyword>
<accession>A0A9P1GBL1</accession>
<reference evidence="9" key="2">
    <citation type="submission" date="2024-04" db="EMBL/GenBank/DDBJ databases">
        <authorList>
            <person name="Chen Y."/>
            <person name="Shah S."/>
            <person name="Dougan E. K."/>
            <person name="Thang M."/>
            <person name="Chan C."/>
        </authorList>
    </citation>
    <scope>NUCLEOTIDE SEQUENCE [LARGE SCALE GENOMIC DNA]</scope>
</reference>
<dbReference type="OrthoDB" id="417891at2759"/>
<dbReference type="EMBL" id="CAMXCT030003503">
    <property type="protein sequence ID" value="CAL4792138.1"/>
    <property type="molecule type" value="Genomic_DNA"/>
</dbReference>
<dbReference type="NCBIfam" id="NF004957">
    <property type="entry name" value="PRK06300.1"/>
    <property type="match status" value="1"/>
</dbReference>
<evidence type="ECO:0000313" key="11">
    <source>
        <dbReference type="Proteomes" id="UP001152797"/>
    </source>
</evidence>
<evidence type="ECO:0000256" key="5">
    <source>
        <dbReference type="ARBA" id="ARBA00023002"/>
    </source>
</evidence>
<keyword evidence="4" id="KW-0276">Fatty acid metabolism</keyword>
<dbReference type="EMBL" id="CAMXCT020003503">
    <property type="protein sequence ID" value="CAL1158201.1"/>
    <property type="molecule type" value="Genomic_DNA"/>
</dbReference>
<dbReference type="Gene3D" id="1.10.8.400">
    <property type="entry name" value="Enoyl acyl carrier protein reductase"/>
    <property type="match status" value="1"/>
</dbReference>
<evidence type="ECO:0000256" key="6">
    <source>
        <dbReference type="ARBA" id="ARBA00023098"/>
    </source>
</evidence>
<sequence length="696" mass="75632">MCFRPTHPAFYDRDLRHQTCNVCKSEFTCAPPTRHELMASFTGPEIAALIDVGCVIASHEAFSAELERSLATMPRLMRHSSSYDHWIRGVFLITEVEADEGKLTIQVDSEGMLQRVRAKMEGLSLTLQGRRWRVAAKEELEGVQDDALAQAFAELSAPCTLVLESDEPENCGNDHVVAVNLTRPLDVPPDRGMVENAIRDVCKKYRKASSVEITHFIGGPCQHDELMCCIVLGGGGCGWTVLKDLKQALELAFSRAAKRSDAEGEIHGGQTVRLKDLQGAAHLNGEIGIALRFNVESGRWLVRLRNGEAKGVAWNVEWPGYLVFGEDTRPVDEKRTCYNLLHLIYFESAFYNLSRCGSVKASSSHVLQVPQQVLQQGLLGGELMRALTVDLTGKVAFIAGVADTTGYGWAIARELANAGATIVVGTWPPVLKMFNMALKKKATDEARTLDDGSLMEIAKIYPLDAMFDVPEDVPDDIKSNKRYAGVEGYTIEECVEAVKKDFGKVDILVHSLANGPEVTKPLLETSRKGYLAASSASAYSLVSMVQRFGPIMPKGGAVISLSYVAAVRTIPGYGGGMSSAKAQLESDTRTLAYEAGRKYGIRVNTISAGPLKSRAASAIGGDGEKTFIERAIDYSVDNAPLDKPLYAEDVGKTALCLLTDLTSGVTGMTMYVDMGLHSMGQSLDSPAYDGLDLKSR</sequence>
<dbReference type="AlphaFoldDB" id="A0A9P1GBL1"/>
<dbReference type="EMBL" id="CAMXCT010003503">
    <property type="protein sequence ID" value="CAI4004826.1"/>
    <property type="molecule type" value="Genomic_DNA"/>
</dbReference>
<evidence type="ECO:0000256" key="1">
    <source>
        <dbReference type="ARBA" id="ARBA00005189"/>
    </source>
</evidence>
<dbReference type="PANTHER" id="PTHR43159">
    <property type="entry name" value="ENOYL-[ACYL-CARRIER-PROTEIN] REDUCTASE"/>
    <property type="match status" value="1"/>
</dbReference>
<keyword evidence="3" id="KW-0444">Lipid biosynthesis</keyword>